<evidence type="ECO:0000256" key="7">
    <source>
        <dbReference type="SAM" id="MobiDB-lite"/>
    </source>
</evidence>
<evidence type="ECO:0000256" key="2">
    <source>
        <dbReference type="ARBA" id="ARBA00023015"/>
    </source>
</evidence>
<keyword evidence="5 6" id="KW-0539">Nucleus</keyword>
<evidence type="ECO:0000256" key="1">
    <source>
        <dbReference type="ARBA" id="ARBA00004123"/>
    </source>
</evidence>
<protein>
    <recommendedName>
        <fullName evidence="6">Nuclear transcription factor Y subunit</fullName>
    </recommendedName>
</protein>
<reference evidence="8" key="1">
    <citation type="submission" date="2019-08" db="EMBL/GenBank/DDBJ databases">
        <title>Reference gene set and small RNA set construction with multiple tissues from Davidia involucrata Baill.</title>
        <authorList>
            <person name="Yang H."/>
            <person name="Zhou C."/>
            <person name="Li G."/>
            <person name="Wang J."/>
            <person name="Gao P."/>
            <person name="Wang M."/>
            <person name="Wang R."/>
            <person name="Zhao Y."/>
        </authorList>
    </citation>
    <scope>NUCLEOTIDE SEQUENCE</scope>
    <source>
        <tissue evidence="8">Mixed with DoveR01_LX</tissue>
    </source>
</reference>
<dbReference type="GO" id="GO:0003700">
    <property type="term" value="F:DNA-binding transcription factor activity"/>
    <property type="evidence" value="ECO:0007669"/>
    <property type="project" value="UniProtKB-UniRule"/>
</dbReference>
<comment type="subunit">
    <text evidence="6">Heterotrimer.</text>
</comment>
<dbReference type="Pfam" id="PF02045">
    <property type="entry name" value="CBFB_NFYA"/>
    <property type="match status" value="1"/>
</dbReference>
<organism evidence="8">
    <name type="scientific">Davidia involucrata</name>
    <name type="common">Dove tree</name>
    <dbReference type="NCBI Taxonomy" id="16924"/>
    <lineage>
        <taxon>Eukaryota</taxon>
        <taxon>Viridiplantae</taxon>
        <taxon>Streptophyta</taxon>
        <taxon>Embryophyta</taxon>
        <taxon>Tracheophyta</taxon>
        <taxon>Spermatophyta</taxon>
        <taxon>Magnoliopsida</taxon>
        <taxon>eudicotyledons</taxon>
        <taxon>Gunneridae</taxon>
        <taxon>Pentapetalae</taxon>
        <taxon>asterids</taxon>
        <taxon>Cornales</taxon>
        <taxon>Nyssaceae</taxon>
        <taxon>Davidia</taxon>
    </lineage>
</organism>
<dbReference type="SMART" id="SM00521">
    <property type="entry name" value="CBF"/>
    <property type="match status" value="1"/>
</dbReference>
<evidence type="ECO:0000256" key="5">
    <source>
        <dbReference type="ARBA" id="ARBA00023242"/>
    </source>
</evidence>
<dbReference type="PROSITE" id="PS51152">
    <property type="entry name" value="NFYA_HAP2_2"/>
    <property type="match status" value="1"/>
</dbReference>
<gene>
    <name evidence="8" type="ORF">Din_047342</name>
</gene>
<dbReference type="GO" id="GO:0005634">
    <property type="term" value="C:nucleus"/>
    <property type="evidence" value="ECO:0007669"/>
    <property type="project" value="UniProtKB-SubCell"/>
</dbReference>
<comment type="similarity">
    <text evidence="6">Belongs to the NFYA/HAP2 subunit family.</text>
</comment>
<feature type="region of interest" description="Disordered" evidence="7">
    <location>
        <begin position="39"/>
        <end position="89"/>
    </location>
</feature>
<accession>A0A5B7CC20</accession>
<feature type="compositionally biased region" description="Polar residues" evidence="7">
    <location>
        <begin position="56"/>
        <end position="89"/>
    </location>
</feature>
<keyword evidence="2 6" id="KW-0805">Transcription regulation</keyword>
<evidence type="ECO:0000256" key="3">
    <source>
        <dbReference type="ARBA" id="ARBA00023125"/>
    </source>
</evidence>
<keyword evidence="4 6" id="KW-0804">Transcription</keyword>
<dbReference type="Gene3D" id="6.10.250.2430">
    <property type="match status" value="1"/>
</dbReference>
<evidence type="ECO:0000313" key="8">
    <source>
        <dbReference type="EMBL" id="MPA77901.1"/>
    </source>
</evidence>
<dbReference type="EMBL" id="GHES01047342">
    <property type="protein sequence ID" value="MPA77901.1"/>
    <property type="molecule type" value="Transcribed_RNA"/>
</dbReference>
<dbReference type="AlphaFoldDB" id="A0A5B7CC20"/>
<comment type="subcellular location">
    <subcellularLocation>
        <location evidence="1 6">Nucleus</location>
    </subcellularLocation>
</comment>
<name>A0A5B7CC20_DAVIN</name>
<dbReference type="PANTHER" id="PTHR12632">
    <property type="entry name" value="TRANSCRIPTION FACTOR NF-Y ALPHA-RELATED"/>
    <property type="match status" value="1"/>
</dbReference>
<dbReference type="InterPro" id="IPR001289">
    <property type="entry name" value="NFYA"/>
</dbReference>
<evidence type="ECO:0000256" key="4">
    <source>
        <dbReference type="ARBA" id="ARBA00023163"/>
    </source>
</evidence>
<comment type="function">
    <text evidence="6">Component of the sequence-specific heterotrimeric transcription factor (NF-Y) which specifically recognizes a 5'-CCAAT-3' box motif found in the promoters of its target genes.</text>
</comment>
<keyword evidence="3 6" id="KW-0238">DNA-binding</keyword>
<sequence>MENKVLRVRKPYLHLSRHLHAMRRPRGCGGRFLNLKKLNSGKGGTNIKKTRDGKFSQPTGSQISEVLQSDSRNLNSPKEANGSGSNLSVSEVTSMYSREDLDCFPINHLRPPARSLSRMMNTGQGIVIPSKWVAAADNCCNLRV</sequence>
<evidence type="ECO:0000256" key="6">
    <source>
        <dbReference type="RuleBase" id="RU367155"/>
    </source>
</evidence>
<proteinExistence type="inferred from homology"/>
<dbReference type="GO" id="GO:0003677">
    <property type="term" value="F:DNA binding"/>
    <property type="evidence" value="ECO:0007669"/>
    <property type="project" value="UniProtKB-KW"/>
</dbReference>